<organism evidence="3 4">
    <name type="scientific">Helicobacter hepaticus (strain ATCC 51449 / 3B1)</name>
    <dbReference type="NCBI Taxonomy" id="235279"/>
    <lineage>
        <taxon>Bacteria</taxon>
        <taxon>Pseudomonadati</taxon>
        <taxon>Campylobacterota</taxon>
        <taxon>Epsilonproteobacteria</taxon>
        <taxon>Campylobacterales</taxon>
        <taxon>Helicobacteraceae</taxon>
        <taxon>Helicobacter</taxon>
    </lineage>
</organism>
<dbReference type="PIRSF" id="PIRSF016128">
    <property type="entry name" value="DUF1104"/>
    <property type="match status" value="1"/>
</dbReference>
<dbReference type="EMBL" id="AE017125">
    <property type="protein sequence ID" value="AAP78252.1"/>
    <property type="molecule type" value="Genomic_DNA"/>
</dbReference>
<protein>
    <recommendedName>
        <fullName evidence="5">DUF1104 domain-containing protein</fullName>
    </recommendedName>
</protein>
<dbReference type="eggNOG" id="ENOG502ZUNW">
    <property type="taxonomic scope" value="Bacteria"/>
</dbReference>
<evidence type="ECO:0000313" key="3">
    <source>
        <dbReference type="EMBL" id="AAP78252.1"/>
    </source>
</evidence>
<keyword evidence="2" id="KW-0732">Signal</keyword>
<name>Q7VFM1_HELHP</name>
<evidence type="ECO:0000256" key="2">
    <source>
        <dbReference type="SAM" id="SignalP"/>
    </source>
</evidence>
<feature type="chain" id="PRO_5004292495" description="DUF1104 domain-containing protein" evidence="2">
    <location>
        <begin position="24"/>
        <end position="138"/>
    </location>
</feature>
<dbReference type="Pfam" id="PF06518">
    <property type="entry name" value="DUF1104"/>
    <property type="match status" value="1"/>
</dbReference>
<dbReference type="STRING" id="235279.HH_1655"/>
<feature type="signal peptide" evidence="2">
    <location>
        <begin position="1"/>
        <end position="23"/>
    </location>
</feature>
<proteinExistence type="predicted"/>
<feature type="coiled-coil region" evidence="1">
    <location>
        <begin position="51"/>
        <end position="112"/>
    </location>
</feature>
<keyword evidence="4" id="KW-1185">Reference proteome</keyword>
<evidence type="ECO:0000256" key="1">
    <source>
        <dbReference type="SAM" id="Coils"/>
    </source>
</evidence>
<dbReference type="RefSeq" id="WP_011116494.1">
    <property type="nucleotide sequence ID" value="NC_004917.1"/>
</dbReference>
<dbReference type="HOGENOM" id="CLU_1852425_0_0_7"/>
<evidence type="ECO:0000313" key="4">
    <source>
        <dbReference type="Proteomes" id="UP000002495"/>
    </source>
</evidence>
<gene>
    <name evidence="3" type="ordered locus">HH_1655</name>
</gene>
<reference evidence="3 4" key="1">
    <citation type="journal article" date="2003" name="Proc. Natl. Acad. Sci. U.S.A.">
        <title>The complete genome sequence of the carcinogenic bacterium Helicobacter hepaticus.</title>
        <authorList>
            <person name="Suerbaum S."/>
            <person name="Josenhans C."/>
            <person name="Sterzenbach T."/>
            <person name="Drescher B."/>
            <person name="Brandt P."/>
            <person name="Bell M."/>
            <person name="Droege M."/>
            <person name="Fartmann B."/>
            <person name="Fischer H.-P."/>
            <person name="Ge Z."/>
            <person name="Hoerster A."/>
            <person name="Holland R."/>
            <person name="Klein K."/>
            <person name="Koenig J."/>
            <person name="Macko L."/>
            <person name="Mendz G.L."/>
            <person name="Nyakatura G."/>
            <person name="Schauer D.B."/>
            <person name="Shen Z."/>
            <person name="Weber J."/>
            <person name="Frosch M."/>
            <person name="Fox J.G."/>
        </authorList>
    </citation>
    <scope>NUCLEOTIDE SEQUENCE [LARGE SCALE GENOMIC DNA]</scope>
    <source>
        <strain evidence="4">ATCC 51449 / 3B1</strain>
    </source>
</reference>
<accession>Q7VFM1</accession>
<dbReference type="Proteomes" id="UP000002495">
    <property type="component" value="Chromosome"/>
</dbReference>
<keyword evidence="1" id="KW-0175">Coiled coil</keyword>
<dbReference type="Gene3D" id="1.20.120.1430">
    <property type="entry name" value="HP0721 helical bundle"/>
    <property type="match status" value="1"/>
</dbReference>
<dbReference type="OrthoDB" id="5328408at2"/>
<dbReference type="AlphaFoldDB" id="Q7VFM1"/>
<sequence>MKNVKVYVLGSVLSALLCSNLNAADFSSRSDAELVKLSGIVKVEEFVDYELEVAKRLKSKTEKEAKEFKSKLKEQYEKATEKLSVKQYREYKKATREAMKKHLEKMSSKERKESGLMACGDFKDSKGKKALCHCKDKK</sequence>
<dbReference type="InterPro" id="IPR038310">
    <property type="entry name" value="DUF1104_sf"/>
</dbReference>
<evidence type="ECO:0008006" key="5">
    <source>
        <dbReference type="Google" id="ProtNLM"/>
    </source>
</evidence>
<dbReference type="InterPro" id="IPR009488">
    <property type="entry name" value="DUF1104"/>
</dbReference>
<dbReference type="KEGG" id="hhe:HH_1655"/>